<keyword evidence="1" id="KW-1133">Transmembrane helix</keyword>
<dbReference type="Proteomes" id="UP001345013">
    <property type="component" value="Unassembled WGS sequence"/>
</dbReference>
<feature type="transmembrane region" description="Helical" evidence="1">
    <location>
        <begin position="85"/>
        <end position="106"/>
    </location>
</feature>
<evidence type="ECO:0000313" key="2">
    <source>
        <dbReference type="EMBL" id="KAK5092630.1"/>
    </source>
</evidence>
<protein>
    <submittedName>
        <fullName evidence="2">Uncharacterized protein</fullName>
    </submittedName>
</protein>
<name>A0ABR0KA58_9EURO</name>
<keyword evidence="3" id="KW-1185">Reference proteome</keyword>
<reference evidence="2 3" key="1">
    <citation type="submission" date="2023-08" db="EMBL/GenBank/DDBJ databases">
        <title>Black Yeasts Isolated from many extreme environments.</title>
        <authorList>
            <person name="Coleine C."/>
            <person name="Stajich J.E."/>
            <person name="Selbmann L."/>
        </authorList>
    </citation>
    <scope>NUCLEOTIDE SEQUENCE [LARGE SCALE GENOMIC DNA]</scope>
    <source>
        <strain evidence="2 3">CCFEE 5885</strain>
    </source>
</reference>
<proteinExistence type="predicted"/>
<sequence>MVIGVSMCGLTIAQGMPWIINAIGAGFVGFALGGCGDIALIYVQGSYQFILSDALVGVVFVRNAISTGMIFAVPPWMTNMGIYDMFVVCAVLAAVIALTHLPLLIWGRRWRIALAPEYQKYAQRQY</sequence>
<gene>
    <name evidence="2" type="ORF">LTR24_004965</name>
</gene>
<feature type="transmembrane region" description="Helical" evidence="1">
    <location>
        <begin position="18"/>
        <end position="42"/>
    </location>
</feature>
<feature type="transmembrane region" description="Helical" evidence="1">
    <location>
        <begin position="54"/>
        <end position="73"/>
    </location>
</feature>
<keyword evidence="1" id="KW-0472">Membrane</keyword>
<accession>A0ABR0KA58</accession>
<evidence type="ECO:0000313" key="3">
    <source>
        <dbReference type="Proteomes" id="UP001345013"/>
    </source>
</evidence>
<keyword evidence="1" id="KW-0812">Transmembrane</keyword>
<dbReference type="EMBL" id="JAVRRG010000054">
    <property type="protein sequence ID" value="KAK5092630.1"/>
    <property type="molecule type" value="Genomic_DNA"/>
</dbReference>
<comment type="caution">
    <text evidence="2">The sequence shown here is derived from an EMBL/GenBank/DDBJ whole genome shotgun (WGS) entry which is preliminary data.</text>
</comment>
<evidence type="ECO:0000256" key="1">
    <source>
        <dbReference type="SAM" id="Phobius"/>
    </source>
</evidence>
<organism evidence="2 3">
    <name type="scientific">Lithohypha guttulata</name>
    <dbReference type="NCBI Taxonomy" id="1690604"/>
    <lineage>
        <taxon>Eukaryota</taxon>
        <taxon>Fungi</taxon>
        <taxon>Dikarya</taxon>
        <taxon>Ascomycota</taxon>
        <taxon>Pezizomycotina</taxon>
        <taxon>Eurotiomycetes</taxon>
        <taxon>Chaetothyriomycetidae</taxon>
        <taxon>Chaetothyriales</taxon>
        <taxon>Trichomeriaceae</taxon>
        <taxon>Lithohypha</taxon>
    </lineage>
</organism>